<dbReference type="AlphaFoldDB" id="A0A397I2K6"/>
<reference evidence="2 3" key="1">
    <citation type="submission" date="2018-08" db="EMBL/GenBank/DDBJ databases">
        <title>Genome and evolution of the arbuscular mycorrhizal fungus Diversispora epigaea (formerly Glomus versiforme) and its bacterial endosymbionts.</title>
        <authorList>
            <person name="Sun X."/>
            <person name="Fei Z."/>
            <person name="Harrison M."/>
        </authorList>
    </citation>
    <scope>NUCLEOTIDE SEQUENCE [LARGE SCALE GENOMIC DNA]</scope>
    <source>
        <strain evidence="2 3">IT104</strain>
    </source>
</reference>
<feature type="compositionally biased region" description="Polar residues" evidence="1">
    <location>
        <begin position="33"/>
        <end position="48"/>
    </location>
</feature>
<feature type="region of interest" description="Disordered" evidence="1">
    <location>
        <begin position="110"/>
        <end position="178"/>
    </location>
</feature>
<sequence length="490" mass="57424">MSLNFPRFFPKSTYSKSKFDYTKNKKKINNNNFPLTPHTSDTNNINRANQNQGESSQSSQEEEGSQLISIGHIISQNELASVTLSQNMKYDIFDEFLEYGVKDKSQFYNSLNKKKNNNNNDNNDKSNKKKNIKLIRTRNNKNNFDVKKHQQENEKVNDRRDNERKRSPNFEGEEPIIKDAEEMRKEIKKRALVDKSNKKPRIANLSMQKRESLGIRFELAPSTHEKNHKYEIVERQGLESIESIKRKEKYEKQAEVKKNDNFKVFQDDFRTGNNAIHNDSRGSDIMDIMDISHLEISKLQLQEEEFDIEEENINIDLKDWHDMKPFMTSTPTDDYDTNVQTRQFSSEFIHYIPDDEEYISEGNVSGCILPTIFKGCEDNEKEKDEAKNEEEVKDVDDIVQKDSKRKKIAKDDNNIQEKETIQKNETHPDPLTIPWQSLNLPSNKSSSKIMERDIGKSERGNNNHKVLKRNLTRTSFEVDELAALYYRNTI</sequence>
<feature type="compositionally biased region" description="Low complexity" evidence="1">
    <location>
        <begin position="49"/>
        <end position="59"/>
    </location>
</feature>
<dbReference type="EMBL" id="PQFF01000254">
    <property type="protein sequence ID" value="RHZ69869.1"/>
    <property type="molecule type" value="Genomic_DNA"/>
</dbReference>
<feature type="region of interest" description="Disordered" evidence="1">
    <location>
        <begin position="25"/>
        <end position="65"/>
    </location>
</feature>
<comment type="caution">
    <text evidence="2">The sequence shown here is derived from an EMBL/GenBank/DDBJ whole genome shotgun (WGS) entry which is preliminary data.</text>
</comment>
<feature type="compositionally biased region" description="Basic and acidic residues" evidence="1">
    <location>
        <begin position="409"/>
        <end position="428"/>
    </location>
</feature>
<feature type="compositionally biased region" description="Basic and acidic residues" evidence="1">
    <location>
        <begin position="449"/>
        <end position="461"/>
    </location>
</feature>
<gene>
    <name evidence="2" type="ORF">Glove_277g48</name>
</gene>
<dbReference type="OrthoDB" id="2342090at2759"/>
<dbReference type="Proteomes" id="UP000266861">
    <property type="component" value="Unassembled WGS sequence"/>
</dbReference>
<accession>A0A397I2K6</accession>
<feature type="compositionally biased region" description="Low complexity" evidence="1">
    <location>
        <begin position="437"/>
        <end position="448"/>
    </location>
</feature>
<protein>
    <submittedName>
        <fullName evidence="2">Uncharacterized protein</fullName>
    </submittedName>
</protein>
<organism evidence="2 3">
    <name type="scientific">Diversispora epigaea</name>
    <dbReference type="NCBI Taxonomy" id="1348612"/>
    <lineage>
        <taxon>Eukaryota</taxon>
        <taxon>Fungi</taxon>
        <taxon>Fungi incertae sedis</taxon>
        <taxon>Mucoromycota</taxon>
        <taxon>Glomeromycotina</taxon>
        <taxon>Glomeromycetes</taxon>
        <taxon>Diversisporales</taxon>
        <taxon>Diversisporaceae</taxon>
        <taxon>Diversispora</taxon>
    </lineage>
</organism>
<keyword evidence="3" id="KW-1185">Reference proteome</keyword>
<feature type="region of interest" description="Disordered" evidence="1">
    <location>
        <begin position="404"/>
        <end position="462"/>
    </location>
</feature>
<evidence type="ECO:0000256" key="1">
    <source>
        <dbReference type="SAM" id="MobiDB-lite"/>
    </source>
</evidence>
<proteinExistence type="predicted"/>
<evidence type="ECO:0000313" key="2">
    <source>
        <dbReference type="EMBL" id="RHZ69869.1"/>
    </source>
</evidence>
<evidence type="ECO:0000313" key="3">
    <source>
        <dbReference type="Proteomes" id="UP000266861"/>
    </source>
</evidence>
<feature type="compositionally biased region" description="Basic residues" evidence="1">
    <location>
        <begin position="127"/>
        <end position="139"/>
    </location>
</feature>
<feature type="compositionally biased region" description="Basic and acidic residues" evidence="1">
    <location>
        <begin position="144"/>
        <end position="168"/>
    </location>
</feature>
<name>A0A397I2K6_9GLOM</name>